<dbReference type="EMBL" id="JAKGUD010000004">
    <property type="protein sequence ID" value="MCF4142272.1"/>
    <property type="molecule type" value="Genomic_DNA"/>
</dbReference>
<dbReference type="InterPro" id="IPR003838">
    <property type="entry name" value="ABC3_permease_C"/>
</dbReference>
<keyword evidence="4 7" id="KW-1133">Transmembrane helix</keyword>
<gene>
    <name evidence="10" type="ORF">L2W38_05550</name>
</gene>
<evidence type="ECO:0000256" key="5">
    <source>
        <dbReference type="ARBA" id="ARBA00023136"/>
    </source>
</evidence>
<feature type="transmembrane region" description="Helical" evidence="7">
    <location>
        <begin position="369"/>
        <end position="389"/>
    </location>
</feature>
<evidence type="ECO:0000256" key="6">
    <source>
        <dbReference type="ARBA" id="ARBA00038076"/>
    </source>
</evidence>
<name>A0ABS9EM38_9BACT</name>
<keyword evidence="11" id="KW-1185">Reference proteome</keyword>
<dbReference type="InterPro" id="IPR050250">
    <property type="entry name" value="Macrolide_Exporter_MacB"/>
</dbReference>
<dbReference type="InterPro" id="IPR025857">
    <property type="entry name" value="MacB_PCD"/>
</dbReference>
<evidence type="ECO:0000259" key="8">
    <source>
        <dbReference type="Pfam" id="PF02687"/>
    </source>
</evidence>
<evidence type="ECO:0000313" key="10">
    <source>
        <dbReference type="EMBL" id="MCF4142272.1"/>
    </source>
</evidence>
<dbReference type="Proteomes" id="UP001200430">
    <property type="component" value="Unassembled WGS sequence"/>
</dbReference>
<feature type="transmembrane region" description="Helical" evidence="7">
    <location>
        <begin position="282"/>
        <end position="307"/>
    </location>
</feature>
<keyword evidence="2" id="KW-1003">Cell membrane</keyword>
<dbReference type="PANTHER" id="PTHR30572:SF4">
    <property type="entry name" value="ABC TRANSPORTER PERMEASE YTRF"/>
    <property type="match status" value="1"/>
</dbReference>
<evidence type="ECO:0000256" key="3">
    <source>
        <dbReference type="ARBA" id="ARBA00022692"/>
    </source>
</evidence>
<feature type="transmembrane region" description="Helical" evidence="7">
    <location>
        <begin position="23"/>
        <end position="46"/>
    </location>
</feature>
<keyword evidence="3 7" id="KW-0812">Transmembrane</keyword>
<evidence type="ECO:0000256" key="2">
    <source>
        <dbReference type="ARBA" id="ARBA00022475"/>
    </source>
</evidence>
<evidence type="ECO:0000256" key="1">
    <source>
        <dbReference type="ARBA" id="ARBA00004651"/>
    </source>
</evidence>
<feature type="transmembrane region" description="Helical" evidence="7">
    <location>
        <begin position="335"/>
        <end position="357"/>
    </location>
</feature>
<protein>
    <submittedName>
        <fullName evidence="10">ABC transporter permease</fullName>
    </submittedName>
</protein>
<dbReference type="RefSeq" id="WP_236099028.1">
    <property type="nucleotide sequence ID" value="NZ_JAKGUD010000004.1"/>
</dbReference>
<comment type="subcellular location">
    <subcellularLocation>
        <location evidence="1">Cell membrane</location>
        <topology evidence="1">Multi-pass membrane protein</topology>
    </subcellularLocation>
</comment>
<evidence type="ECO:0000256" key="4">
    <source>
        <dbReference type="ARBA" id="ARBA00022989"/>
    </source>
</evidence>
<dbReference type="PANTHER" id="PTHR30572">
    <property type="entry name" value="MEMBRANE COMPONENT OF TRANSPORTER-RELATED"/>
    <property type="match status" value="1"/>
</dbReference>
<reference evidence="10 11" key="1">
    <citation type="submission" date="2022-01" db="EMBL/GenBank/DDBJ databases">
        <title>Dethiosulfovibrio faecalis sp. nov., a novel proteolytic, non-sulfur-reducing bacterium isolated from a marine aquaculture solid waste bioreactor.</title>
        <authorList>
            <person name="Grabowski S."/>
            <person name="Apolinario E."/>
            <person name="Schneider N."/>
            <person name="Marshall C.W."/>
            <person name="Sowers K.R."/>
        </authorList>
    </citation>
    <scope>NUCLEOTIDE SEQUENCE [LARGE SCALE GENOMIC DNA]</scope>
    <source>
        <strain evidence="10 11">DSM 12537</strain>
    </source>
</reference>
<evidence type="ECO:0000256" key="7">
    <source>
        <dbReference type="SAM" id="Phobius"/>
    </source>
</evidence>
<feature type="domain" description="ABC3 transporter permease C-terminal" evidence="8">
    <location>
        <begin position="287"/>
        <end position="399"/>
    </location>
</feature>
<comment type="caution">
    <text evidence="10">The sequence shown here is derived from an EMBL/GenBank/DDBJ whole genome shotgun (WGS) entry which is preliminary data.</text>
</comment>
<sequence>MISPIQTAHIATKALWANKMRSALTVLGIVIGVVAVIIMFAVGTGAREEISAKMNSLGSNMLFIRPDVFRTGGVRSGSVQTLNVKDAEAIGIECPSVTAVAPVVNFSAQVVQGNTNWSTRITGTTGPFLTVKDWEIEDGRNFTSTEERGAAKVCLLGETVADELFGSADPIGASVRIGKVPFKVIGLLKSKGESMMGDEDDIVLVPFTTARKRLSPSRTPGRVGSIFVKSSSPERLNAAQKEIEALLRQRHRIKEGEEDDFRVQNVTQMVEATKSATGVMTMLLTAVASVSLLVGGIGIMNIMLVSVTERTREIGIRMAVGATATDIRIQFMTEALLLSLIGGLVGVALGWGGALSITKVTGWNTSVPVFAVVLAVGVSAATGMFFGYYPAAKAARLNPIDALRHE</sequence>
<organism evidence="10 11">
    <name type="scientific">Dethiosulfovibrio marinus</name>
    <dbReference type="NCBI Taxonomy" id="133532"/>
    <lineage>
        <taxon>Bacteria</taxon>
        <taxon>Thermotogati</taxon>
        <taxon>Synergistota</taxon>
        <taxon>Synergistia</taxon>
        <taxon>Synergistales</taxon>
        <taxon>Dethiosulfovibrionaceae</taxon>
        <taxon>Dethiosulfovibrio</taxon>
    </lineage>
</organism>
<keyword evidence="5 7" id="KW-0472">Membrane</keyword>
<comment type="similarity">
    <text evidence="6">Belongs to the ABC-4 integral membrane protein family.</text>
</comment>
<dbReference type="Pfam" id="PF02687">
    <property type="entry name" value="FtsX"/>
    <property type="match status" value="1"/>
</dbReference>
<evidence type="ECO:0000313" key="11">
    <source>
        <dbReference type="Proteomes" id="UP001200430"/>
    </source>
</evidence>
<dbReference type="Pfam" id="PF12704">
    <property type="entry name" value="MacB_PCD"/>
    <property type="match status" value="1"/>
</dbReference>
<proteinExistence type="inferred from homology"/>
<accession>A0ABS9EM38</accession>
<evidence type="ECO:0000259" key="9">
    <source>
        <dbReference type="Pfam" id="PF12704"/>
    </source>
</evidence>
<feature type="domain" description="MacB-like periplasmic core" evidence="9">
    <location>
        <begin position="22"/>
        <end position="246"/>
    </location>
</feature>